<geneLocation type="plasmid" evidence="11">
    <name>prccge525c</name>
</geneLocation>
<comment type="function">
    <text evidence="5">Transcriptional regulator of the ttuABCDE tartrate utilization operon.</text>
</comment>
<dbReference type="Pfam" id="PF03466">
    <property type="entry name" value="LysR_substrate"/>
    <property type="match status" value="1"/>
</dbReference>
<dbReference type="AlphaFoldDB" id="A0A387FVP6"/>
<dbReference type="GO" id="GO:0003677">
    <property type="term" value="F:DNA binding"/>
    <property type="evidence" value="ECO:0007669"/>
    <property type="project" value="UniProtKB-KW"/>
</dbReference>
<evidence type="ECO:0000256" key="2">
    <source>
        <dbReference type="ARBA" id="ARBA00023015"/>
    </source>
</evidence>
<feature type="region of interest" description="Disordered" evidence="8">
    <location>
        <begin position="1"/>
        <end position="57"/>
    </location>
</feature>
<dbReference type="KEGG" id="rjg:CCGE525_23610"/>
<name>A0A387FVP6_9HYPH</name>
<evidence type="ECO:0000256" key="5">
    <source>
        <dbReference type="ARBA" id="ARBA00054626"/>
    </source>
</evidence>
<dbReference type="InterPro" id="IPR036390">
    <property type="entry name" value="WH_DNA-bd_sf"/>
</dbReference>
<dbReference type="Gene3D" id="3.40.190.10">
    <property type="entry name" value="Periplasmic binding protein-like II"/>
    <property type="match status" value="2"/>
</dbReference>
<evidence type="ECO:0000256" key="8">
    <source>
        <dbReference type="SAM" id="MobiDB-lite"/>
    </source>
</evidence>
<dbReference type="InterPro" id="IPR005119">
    <property type="entry name" value="LysR_subst-bd"/>
</dbReference>
<reference evidence="10 11" key="1">
    <citation type="submission" date="2018-10" db="EMBL/GenBank/DDBJ databases">
        <title>Rhizobium etli, R. leguminosarum and a new Rhizobium genospecies from Phaseolus dumosus.</title>
        <authorList>
            <person name="Ramirez-Puebla S.T."/>
            <person name="Rogel-Hernandez M.A."/>
            <person name="Guerrero G."/>
            <person name="Ormeno-Orrillo E."/>
            <person name="Martinez-Romero J.C."/>
            <person name="Negrete-Yankelevich S."/>
            <person name="Martinez-Romero E."/>
        </authorList>
    </citation>
    <scope>NUCLEOTIDE SEQUENCE [LARGE SCALE GENOMIC DNA]</scope>
    <source>
        <strain evidence="10 11">CCGE525</strain>
        <plasmid evidence="11">prccge525c</plasmid>
    </source>
</reference>
<evidence type="ECO:0000256" key="3">
    <source>
        <dbReference type="ARBA" id="ARBA00023125"/>
    </source>
</evidence>
<evidence type="ECO:0000313" key="10">
    <source>
        <dbReference type="EMBL" id="AYG61857.1"/>
    </source>
</evidence>
<protein>
    <recommendedName>
        <fullName evidence="6">HTH-type transcriptional regulator TtuA</fullName>
    </recommendedName>
    <alternativeName>
        <fullName evidence="7">Tartrate utilization transcriptional regulator</fullName>
    </alternativeName>
</protein>
<dbReference type="GO" id="GO:0032993">
    <property type="term" value="C:protein-DNA complex"/>
    <property type="evidence" value="ECO:0007669"/>
    <property type="project" value="TreeGrafter"/>
</dbReference>
<evidence type="ECO:0000256" key="6">
    <source>
        <dbReference type="ARBA" id="ARBA00067332"/>
    </source>
</evidence>
<dbReference type="FunFam" id="1.10.10.10:FF:000001">
    <property type="entry name" value="LysR family transcriptional regulator"/>
    <property type="match status" value="1"/>
</dbReference>
<dbReference type="SUPFAM" id="SSF53850">
    <property type="entry name" value="Periplasmic binding protein-like II"/>
    <property type="match status" value="1"/>
</dbReference>
<dbReference type="PROSITE" id="PS50931">
    <property type="entry name" value="HTH_LYSR"/>
    <property type="match status" value="1"/>
</dbReference>
<dbReference type="EMBL" id="CP032695">
    <property type="protein sequence ID" value="AYG61857.1"/>
    <property type="molecule type" value="Genomic_DNA"/>
</dbReference>
<evidence type="ECO:0000256" key="4">
    <source>
        <dbReference type="ARBA" id="ARBA00023163"/>
    </source>
</evidence>
<gene>
    <name evidence="10" type="ORF">CCGE525_23610</name>
</gene>
<dbReference type="PRINTS" id="PR00039">
    <property type="entry name" value="HTHLYSR"/>
</dbReference>
<dbReference type="Gene3D" id="1.10.10.10">
    <property type="entry name" value="Winged helix-like DNA-binding domain superfamily/Winged helix DNA-binding domain"/>
    <property type="match status" value="1"/>
</dbReference>
<feature type="compositionally biased region" description="Polar residues" evidence="8">
    <location>
        <begin position="11"/>
        <end position="24"/>
    </location>
</feature>
<dbReference type="PANTHER" id="PTHR30346">
    <property type="entry name" value="TRANSCRIPTIONAL DUAL REGULATOR HCAR-RELATED"/>
    <property type="match status" value="1"/>
</dbReference>
<evidence type="ECO:0000259" key="9">
    <source>
        <dbReference type="PROSITE" id="PS50931"/>
    </source>
</evidence>
<sequence>MPSQNRKRFSTSRSRTAKQMTSLSRHNDIASLLTLGPLRTGSHRMANGKPPHPRDAASDDEALLDALALLPAEAARDPKRDRIAGQRLNLTRLRYFVAVAEDLHFGRAAQRLGISQPPLSLHIKAREEQIGVELFTRVNRKVFLTAPGRILHQQAARLLDHVQRVDHIMQGVGAGEYGELFVGCVPSAMYDILPKIMRHYRSLYPKVHLVLKEGHTMDITEEVVEGRLDIGLVWRNVSDPSLGIQPIVRQQFSALVPADHRLAGKAELSLRELAEEPLILPPRRVSPYHYDHIISAFGKQGLSPRIEYEVPTILSQIGFVASSFGVAISPSVARRFATDGVCVIPIAEEMPPVILSIVWNKERDSRAGEQFREAVIGLFSSES</sequence>
<dbReference type="Proteomes" id="UP000282195">
    <property type="component" value="Plasmid pRCCGE525c"/>
</dbReference>
<comment type="similarity">
    <text evidence="1">Belongs to the LysR transcriptional regulatory family.</text>
</comment>
<feature type="domain" description="HTH lysR-type" evidence="9">
    <location>
        <begin position="88"/>
        <end position="145"/>
    </location>
</feature>
<keyword evidence="3" id="KW-0238">DNA-binding</keyword>
<evidence type="ECO:0000256" key="1">
    <source>
        <dbReference type="ARBA" id="ARBA00009437"/>
    </source>
</evidence>
<dbReference type="CDD" id="cd08414">
    <property type="entry name" value="PBP2_LTTR_aromatics_like"/>
    <property type="match status" value="1"/>
</dbReference>
<evidence type="ECO:0000313" key="11">
    <source>
        <dbReference type="Proteomes" id="UP000282195"/>
    </source>
</evidence>
<dbReference type="InterPro" id="IPR000847">
    <property type="entry name" value="LysR_HTH_N"/>
</dbReference>
<dbReference type="SUPFAM" id="SSF46785">
    <property type="entry name" value="Winged helix' DNA-binding domain"/>
    <property type="match status" value="1"/>
</dbReference>
<keyword evidence="4" id="KW-0804">Transcription</keyword>
<dbReference type="OrthoDB" id="9811588at2"/>
<dbReference type="Pfam" id="PF00126">
    <property type="entry name" value="HTH_1"/>
    <property type="match status" value="1"/>
</dbReference>
<dbReference type="InterPro" id="IPR036388">
    <property type="entry name" value="WH-like_DNA-bd_sf"/>
</dbReference>
<keyword evidence="2" id="KW-0805">Transcription regulation</keyword>
<proteinExistence type="inferred from homology"/>
<organism evidence="10 11">
    <name type="scientific">Rhizobium jaguaris</name>
    <dbReference type="NCBI Taxonomy" id="1312183"/>
    <lineage>
        <taxon>Bacteria</taxon>
        <taxon>Pseudomonadati</taxon>
        <taxon>Pseudomonadota</taxon>
        <taxon>Alphaproteobacteria</taxon>
        <taxon>Hyphomicrobiales</taxon>
        <taxon>Rhizobiaceae</taxon>
        <taxon>Rhizobium/Agrobacterium group</taxon>
        <taxon>Rhizobium</taxon>
    </lineage>
</organism>
<dbReference type="PANTHER" id="PTHR30346:SF17">
    <property type="entry name" value="LYSR FAMILY TRANSCRIPTIONAL REGULATOR"/>
    <property type="match status" value="1"/>
</dbReference>
<accession>A0A387FVP6</accession>
<evidence type="ECO:0000256" key="7">
    <source>
        <dbReference type="ARBA" id="ARBA00083243"/>
    </source>
</evidence>
<dbReference type="GO" id="GO:0003700">
    <property type="term" value="F:DNA-binding transcription factor activity"/>
    <property type="evidence" value="ECO:0007669"/>
    <property type="project" value="InterPro"/>
</dbReference>
<keyword evidence="10" id="KW-0614">Plasmid</keyword>
<feature type="compositionally biased region" description="Basic residues" evidence="8">
    <location>
        <begin position="1"/>
        <end position="10"/>
    </location>
</feature>
<keyword evidence="11" id="KW-1185">Reference proteome</keyword>